<dbReference type="InterPro" id="IPR000594">
    <property type="entry name" value="ThiF_NAD_FAD-bd"/>
</dbReference>
<dbReference type="EMBL" id="UXAV01000026">
    <property type="protein sequence ID" value="VDC23651.1"/>
    <property type="molecule type" value="Genomic_DNA"/>
</dbReference>
<dbReference type="InterPro" id="IPR045886">
    <property type="entry name" value="ThiF/MoeB/HesA"/>
</dbReference>
<dbReference type="PANTHER" id="PTHR10953">
    <property type="entry name" value="UBIQUITIN-ACTIVATING ENZYME E1"/>
    <property type="match status" value="1"/>
</dbReference>
<dbReference type="GO" id="GO:0004792">
    <property type="term" value="F:thiosulfate-cyanide sulfurtransferase activity"/>
    <property type="evidence" value="ECO:0007669"/>
    <property type="project" value="TreeGrafter"/>
</dbReference>
<feature type="domain" description="THIF-type NAD/FAD binding fold" evidence="2">
    <location>
        <begin position="5"/>
        <end position="241"/>
    </location>
</feature>
<name>A0A3P5WX66_9BACL</name>
<dbReference type="GO" id="GO:0008641">
    <property type="term" value="F:ubiquitin-like modifier activating enzyme activity"/>
    <property type="evidence" value="ECO:0007669"/>
    <property type="project" value="InterPro"/>
</dbReference>
<dbReference type="EC" id="2.7.7.80" evidence="3"/>
<dbReference type="PROSITE" id="PS51257">
    <property type="entry name" value="PROKAR_LIPOPROTEIN"/>
    <property type="match status" value="1"/>
</dbReference>
<dbReference type="AlphaFoldDB" id="A0A3P5WX66"/>
<dbReference type="Proteomes" id="UP000270468">
    <property type="component" value="Unassembled WGS sequence"/>
</dbReference>
<dbReference type="GO" id="GO:0008146">
    <property type="term" value="F:sulfotransferase activity"/>
    <property type="evidence" value="ECO:0007669"/>
    <property type="project" value="TreeGrafter"/>
</dbReference>
<gene>
    <name evidence="3" type="primary">moeB</name>
    <name evidence="3" type="ORF">FILTAD_00907</name>
</gene>
<proteinExistence type="inferred from homology"/>
<dbReference type="SUPFAM" id="SSF69572">
    <property type="entry name" value="Activating enzymes of the ubiquitin-like proteins"/>
    <property type="match status" value="1"/>
</dbReference>
<protein>
    <submittedName>
        <fullName evidence="3">Molybdopterin-synthase adenylyltransferase</fullName>
        <ecNumber evidence="3">2.7.7.80</ecNumber>
    </submittedName>
</protein>
<dbReference type="GO" id="GO:0005829">
    <property type="term" value="C:cytosol"/>
    <property type="evidence" value="ECO:0007669"/>
    <property type="project" value="TreeGrafter"/>
</dbReference>
<dbReference type="InterPro" id="IPR035985">
    <property type="entry name" value="Ubiquitin-activating_enz"/>
</dbReference>
<dbReference type="Pfam" id="PF00899">
    <property type="entry name" value="ThiF"/>
    <property type="match status" value="1"/>
</dbReference>
<evidence type="ECO:0000259" key="2">
    <source>
        <dbReference type="Pfam" id="PF00899"/>
    </source>
</evidence>
<dbReference type="Gene3D" id="3.40.50.720">
    <property type="entry name" value="NAD(P)-binding Rossmann-like Domain"/>
    <property type="match status" value="1"/>
</dbReference>
<keyword evidence="3" id="KW-0808">Transferase</keyword>
<dbReference type="RefSeq" id="WP_124069339.1">
    <property type="nucleotide sequence ID" value="NZ_CBCRXF010000024.1"/>
</dbReference>
<accession>A0A3P5WX66</accession>
<evidence type="ECO:0000313" key="4">
    <source>
        <dbReference type="Proteomes" id="UP000270468"/>
    </source>
</evidence>
<evidence type="ECO:0000313" key="3">
    <source>
        <dbReference type="EMBL" id="VDC23651.1"/>
    </source>
</evidence>
<keyword evidence="3" id="KW-0548">Nucleotidyltransferase</keyword>
<dbReference type="GO" id="GO:0061605">
    <property type="term" value="F:molybdopterin-synthase adenylyltransferase activity"/>
    <property type="evidence" value="ECO:0007669"/>
    <property type="project" value="UniProtKB-EC"/>
</dbReference>
<dbReference type="PANTHER" id="PTHR10953:SF102">
    <property type="entry name" value="ADENYLYLTRANSFERASE AND SULFURTRANSFERASE MOCS3"/>
    <property type="match status" value="1"/>
</dbReference>
<dbReference type="OrthoDB" id="9804286at2"/>
<dbReference type="CDD" id="cd00757">
    <property type="entry name" value="ThiF_MoeB_HesA_family"/>
    <property type="match status" value="1"/>
</dbReference>
<dbReference type="FunFam" id="3.40.50.720:FF:000080">
    <property type="entry name" value="Thiazole biosynthesis adenylyltransferase ThiF"/>
    <property type="match status" value="1"/>
</dbReference>
<evidence type="ECO:0000256" key="1">
    <source>
        <dbReference type="ARBA" id="ARBA00009919"/>
    </source>
</evidence>
<comment type="similarity">
    <text evidence="1">Belongs to the HesA/MoeB/ThiF family.</text>
</comment>
<sequence length="339" mass="37190">MEGRYSRQTLFKPIGIEGQDRIGNAAALIIGCGALGTAISETLIRAGVGKLIIADRDYVEPSNLQRQQLFTEQDAIDGTPKVIAAERRLKAIRSDAQIVPVLDHIDGPLLESLANDIEIIVDATDNFETRLLINDIAWKKNIPWVYGACVGSTSTMFPFVPGASACFRCLLPVLPAVNETCDTAGIISPAVQITAAHQSAEVLKWLTGNTDAMRKKVLHYDSWANTNIEAGISRMKNPSCETCGTNPSYPSLQTGNGTQYAVLCGRDTVQVIPEKGRVLSLTEVEEVAKRLGNPYRKTPYFVEMKSNDHRCIVFANGRLLIHGLKDIQVGRKMYHQFFG</sequence>
<organism evidence="3 4">
    <name type="scientific">Filibacter tadaridae</name>
    <dbReference type="NCBI Taxonomy" id="2483811"/>
    <lineage>
        <taxon>Bacteria</taxon>
        <taxon>Bacillati</taxon>
        <taxon>Bacillota</taxon>
        <taxon>Bacilli</taxon>
        <taxon>Bacillales</taxon>
        <taxon>Caryophanaceae</taxon>
        <taxon>Filibacter</taxon>
    </lineage>
</organism>
<keyword evidence="4" id="KW-1185">Reference proteome</keyword>
<reference evidence="3 4" key="1">
    <citation type="submission" date="2018-11" db="EMBL/GenBank/DDBJ databases">
        <authorList>
            <person name="Criscuolo A."/>
        </authorList>
    </citation>
    <scope>NUCLEOTIDE SEQUENCE [LARGE SCALE GENOMIC DNA]</scope>
    <source>
        <strain evidence="3">ATB-66</strain>
    </source>
</reference>